<dbReference type="PANTHER" id="PTHR32494">
    <property type="entry name" value="ALLANTOATE DEIMINASE-RELATED"/>
    <property type="match status" value="1"/>
</dbReference>
<organism evidence="6 7">
    <name type="scientific">Candidatus Segetimicrobium genomatis</name>
    <dbReference type="NCBI Taxonomy" id="2569760"/>
    <lineage>
        <taxon>Bacteria</taxon>
        <taxon>Bacillati</taxon>
        <taxon>Candidatus Sysuimicrobiota</taxon>
        <taxon>Candidatus Sysuimicrobiia</taxon>
        <taxon>Candidatus Sysuimicrobiales</taxon>
        <taxon>Candidatus Segetimicrobiaceae</taxon>
        <taxon>Candidatus Segetimicrobium</taxon>
    </lineage>
</organism>
<feature type="binding site" evidence="4">
    <location>
        <position position="286"/>
    </location>
    <ligand>
        <name>allantoate</name>
        <dbReference type="ChEBI" id="CHEBI:17536"/>
    </ligand>
</feature>
<reference evidence="6 7" key="1">
    <citation type="journal article" date="2019" name="Nat. Microbiol.">
        <title>Mediterranean grassland soil C-N compound turnover is dependent on rainfall and depth, and is mediated by genomically divergent microorganisms.</title>
        <authorList>
            <person name="Diamond S."/>
            <person name="Andeer P.F."/>
            <person name="Li Z."/>
            <person name="Crits-Christoph A."/>
            <person name="Burstein D."/>
            <person name="Anantharaman K."/>
            <person name="Lane K.R."/>
            <person name="Thomas B.C."/>
            <person name="Pan C."/>
            <person name="Northen T.R."/>
            <person name="Banfield J.F."/>
        </authorList>
    </citation>
    <scope>NUCLEOTIDE SEQUENCE [LARGE SCALE GENOMIC DNA]</scope>
    <source>
        <strain evidence="6">NP_3</strain>
    </source>
</reference>
<dbReference type="CDD" id="cd03884">
    <property type="entry name" value="M20_bAS"/>
    <property type="match status" value="1"/>
</dbReference>
<sequence>MSAPRINSARLRERLAELSAIGRTGEGGVTRLSYRAEHADAARLSARWMREAGADVGVDPWGNLFGIVPGSTAALAPLAAGSHLDTVPNGGIFDGALGVVAAIEAAAALREVRTPLRHPLLLLAFAEEEGTSFGVGCLGSLGAAGRAPALEALTDRAGRSAADAIRAFDPGVPRRTMPRAFAAYLELHIEQGPVLERRGAPLAAVDAIVGIARMSFVFRGEANHAGTTPMDGRRDALWGAADLVAAVREMARGTGGRAVGTVGQCTVSPGATNVIPGRADVTVELRSADGGFLDSLCGEAVAAARACAGRFGLEVEHRNRWTEPPVPLDARVHEEITGAARDLGWPIVSMASWAGHDAKILAAIAPAGMIFVPSAGGISHSPLERTAWEDAARGADVLCRALLRLDSWDGA</sequence>
<evidence type="ECO:0000256" key="3">
    <source>
        <dbReference type="PIRSR" id="PIRSR001235-1"/>
    </source>
</evidence>
<evidence type="ECO:0000256" key="1">
    <source>
        <dbReference type="ARBA" id="ARBA00006153"/>
    </source>
</evidence>
<evidence type="ECO:0000256" key="2">
    <source>
        <dbReference type="ARBA" id="ARBA00022801"/>
    </source>
</evidence>
<comment type="similarity">
    <text evidence="1">Belongs to the peptidase M20 family.</text>
</comment>
<keyword evidence="3" id="KW-0862">Zinc</keyword>
<feature type="binding site" evidence="4">
    <location>
        <position position="213"/>
    </location>
    <ligand>
        <name>allantoate</name>
        <dbReference type="ChEBI" id="CHEBI:17536"/>
    </ligand>
</feature>
<proteinExistence type="inferred from homology"/>
<dbReference type="InterPro" id="IPR002933">
    <property type="entry name" value="Peptidase_M20"/>
</dbReference>
<gene>
    <name evidence="6" type="ORF">E6H00_09895</name>
</gene>
<feature type="binding site" evidence="3">
    <location>
        <position position="129"/>
    </location>
    <ligand>
        <name>Zn(2+)</name>
        <dbReference type="ChEBI" id="CHEBI:29105"/>
        <label>2</label>
    </ligand>
</feature>
<feature type="binding site" evidence="3">
    <location>
        <position position="83"/>
    </location>
    <ligand>
        <name>Zn(2+)</name>
        <dbReference type="ChEBI" id="CHEBI:29105"/>
        <label>1</label>
    </ligand>
</feature>
<evidence type="ECO:0000259" key="5">
    <source>
        <dbReference type="Pfam" id="PF07687"/>
    </source>
</evidence>
<feature type="binding site" evidence="3">
    <location>
        <position position="380"/>
    </location>
    <ligand>
        <name>Zn(2+)</name>
        <dbReference type="ChEBI" id="CHEBI:29105"/>
        <label>2</label>
    </ligand>
</feature>
<dbReference type="Pfam" id="PF01546">
    <property type="entry name" value="Peptidase_M20"/>
    <property type="match status" value="1"/>
</dbReference>
<evidence type="ECO:0000313" key="7">
    <source>
        <dbReference type="Proteomes" id="UP000318509"/>
    </source>
</evidence>
<dbReference type="GO" id="GO:0016813">
    <property type="term" value="F:hydrolase activity, acting on carbon-nitrogen (but not peptide) bonds, in linear amidines"/>
    <property type="evidence" value="ECO:0007669"/>
    <property type="project" value="InterPro"/>
</dbReference>
<dbReference type="SUPFAM" id="SSF53187">
    <property type="entry name" value="Zn-dependent exopeptidases"/>
    <property type="match status" value="1"/>
</dbReference>
<dbReference type="EMBL" id="VBAK01000124">
    <property type="protein sequence ID" value="TMI89420.1"/>
    <property type="molecule type" value="Genomic_DNA"/>
</dbReference>
<evidence type="ECO:0000256" key="4">
    <source>
        <dbReference type="PIRSR" id="PIRSR001235-2"/>
    </source>
</evidence>
<dbReference type="PIRSF" id="PIRSF001235">
    <property type="entry name" value="Amidase_carbamoylase"/>
    <property type="match status" value="1"/>
</dbReference>
<protein>
    <submittedName>
        <fullName evidence="6">Zn-dependent hydrolase</fullName>
    </submittedName>
</protein>
<name>A0A537K0Y7_9BACT</name>
<dbReference type="SUPFAM" id="SSF55031">
    <property type="entry name" value="Bacterial exopeptidase dimerisation domain"/>
    <property type="match status" value="1"/>
</dbReference>
<dbReference type="InterPro" id="IPR011650">
    <property type="entry name" value="Peptidase_M20_dimer"/>
</dbReference>
<feature type="binding site" evidence="4">
    <location>
        <position position="273"/>
    </location>
    <ligand>
        <name>allantoate</name>
        <dbReference type="ChEBI" id="CHEBI:17536"/>
    </ligand>
</feature>
<accession>A0A537K0Y7</accession>
<dbReference type="InterPro" id="IPR036264">
    <property type="entry name" value="Bact_exopeptidase_dim_dom"/>
</dbReference>
<dbReference type="InterPro" id="IPR010158">
    <property type="entry name" value="Amidase_Cbmase"/>
</dbReference>
<dbReference type="AlphaFoldDB" id="A0A537K0Y7"/>
<dbReference type="GO" id="GO:0046872">
    <property type="term" value="F:metal ion binding"/>
    <property type="evidence" value="ECO:0007669"/>
    <property type="project" value="UniProtKB-KW"/>
</dbReference>
<dbReference type="Gene3D" id="3.30.70.360">
    <property type="match status" value="1"/>
</dbReference>
<keyword evidence="2 6" id="KW-0378">Hydrolase</keyword>
<evidence type="ECO:0000313" key="6">
    <source>
        <dbReference type="EMBL" id="TMI89420.1"/>
    </source>
</evidence>
<feature type="binding site" evidence="3">
    <location>
        <position position="94"/>
    </location>
    <ligand>
        <name>Zn(2+)</name>
        <dbReference type="ChEBI" id="CHEBI:29105"/>
        <label>1</label>
    </ligand>
</feature>
<comment type="caution">
    <text evidence="6">The sequence shown here is derived from an EMBL/GenBank/DDBJ whole genome shotgun (WGS) entry which is preliminary data.</text>
</comment>
<feature type="binding site" evidence="3">
    <location>
        <position position="188"/>
    </location>
    <ligand>
        <name>Zn(2+)</name>
        <dbReference type="ChEBI" id="CHEBI:29105"/>
        <label>1</label>
    </ligand>
</feature>
<dbReference type="NCBIfam" id="TIGR01879">
    <property type="entry name" value="hydantase"/>
    <property type="match status" value="1"/>
</dbReference>
<dbReference type="Pfam" id="PF07687">
    <property type="entry name" value="M20_dimer"/>
    <property type="match status" value="1"/>
</dbReference>
<dbReference type="Gene3D" id="3.40.630.10">
    <property type="entry name" value="Zn peptidases"/>
    <property type="match status" value="1"/>
</dbReference>
<comment type="cofactor">
    <cofactor evidence="3">
        <name>Zn(2+)</name>
        <dbReference type="ChEBI" id="CHEBI:29105"/>
    </cofactor>
    <text evidence="3">Binds 2 Zn(2+) ions per subunit.</text>
</comment>
<feature type="domain" description="Peptidase M20 dimerisation" evidence="5">
    <location>
        <begin position="210"/>
        <end position="304"/>
    </location>
</feature>
<feature type="binding site" evidence="3">
    <location>
        <position position="94"/>
    </location>
    <ligand>
        <name>Zn(2+)</name>
        <dbReference type="ChEBI" id="CHEBI:29105"/>
        <label>2</label>
    </ligand>
</feature>
<dbReference type="Proteomes" id="UP000318509">
    <property type="component" value="Unassembled WGS sequence"/>
</dbReference>
<keyword evidence="3" id="KW-0479">Metal-binding</keyword>
<dbReference type="PANTHER" id="PTHR32494:SF5">
    <property type="entry name" value="ALLANTOATE AMIDOHYDROLASE"/>
    <property type="match status" value="1"/>
</dbReference>